<dbReference type="STRING" id="29524.SAMN02745171_00900"/>
<proteinExistence type="predicted"/>
<keyword evidence="3" id="KW-1185">Reference proteome</keyword>
<feature type="domain" description="Phospholipid/glycerol acyltransferase" evidence="1">
    <location>
        <begin position="85"/>
        <end position="202"/>
    </location>
</feature>
<dbReference type="InterPro" id="IPR045746">
    <property type="entry name" value="ACT14924-like_Acyltransf_dom"/>
</dbReference>
<reference evidence="3" key="1">
    <citation type="submission" date="2017-02" db="EMBL/GenBank/DDBJ databases">
        <authorList>
            <person name="Varghese N."/>
            <person name="Submissions S."/>
        </authorList>
    </citation>
    <scope>NUCLEOTIDE SEQUENCE [LARGE SCALE GENOMIC DNA]</scope>
    <source>
        <strain evidence="3">ATCC 51356</strain>
    </source>
</reference>
<dbReference type="EMBL" id="FUXE01000008">
    <property type="protein sequence ID" value="SJZ70647.1"/>
    <property type="molecule type" value="Genomic_DNA"/>
</dbReference>
<dbReference type="RefSeq" id="WP_078736839.1">
    <property type="nucleotide sequence ID" value="NZ_FUXE01000008.1"/>
</dbReference>
<dbReference type="Proteomes" id="UP000190121">
    <property type="component" value="Unassembled WGS sequence"/>
</dbReference>
<organism evidence="2 3">
    <name type="scientific">Porphyromonas circumdentaria</name>
    <dbReference type="NCBI Taxonomy" id="29524"/>
    <lineage>
        <taxon>Bacteria</taxon>
        <taxon>Pseudomonadati</taxon>
        <taxon>Bacteroidota</taxon>
        <taxon>Bacteroidia</taxon>
        <taxon>Bacteroidales</taxon>
        <taxon>Porphyromonadaceae</taxon>
        <taxon>Porphyromonas</taxon>
    </lineage>
</organism>
<dbReference type="InterPro" id="IPR002123">
    <property type="entry name" value="Plipid/glycerol_acylTrfase"/>
</dbReference>
<protein>
    <submittedName>
        <fullName evidence="2">Putative hemolysin</fullName>
    </submittedName>
</protein>
<dbReference type="SMART" id="SM00563">
    <property type="entry name" value="PlsC"/>
    <property type="match status" value="1"/>
</dbReference>
<dbReference type="SUPFAM" id="SSF69593">
    <property type="entry name" value="Glycerol-3-phosphate (1)-acyltransferase"/>
    <property type="match status" value="1"/>
</dbReference>
<dbReference type="OrthoDB" id="1113830at2"/>
<sequence>MVGEKGNKEPQQINIGAIISAKWGKKLPRWTVRILERLIHQDEINFILRRYKNLQGVDFMTALVEYFNIQIDIVGRENLPQNPRALFISNHPLGGMDGICLTHVLGTHYQSDIRYIVNDLLFNLQPLKKIFVPVNTLGKQSRVGLERLQEELSSSLPVITFPAGVCSRRIYGKIQDLEWKKSFIRMSVDYQRDIIPIFFEGYNTCHFYKIEQARRKMGMKFNIGTVLLPDEMFRSKGKRYKIYFGEPIPYTALQTSTKNTKELALELRNIVYKLPDAQNSSL</sequence>
<evidence type="ECO:0000313" key="3">
    <source>
        <dbReference type="Proteomes" id="UP000190121"/>
    </source>
</evidence>
<evidence type="ECO:0000313" key="2">
    <source>
        <dbReference type="EMBL" id="SJZ70647.1"/>
    </source>
</evidence>
<dbReference type="AlphaFoldDB" id="A0A1T4MUZ1"/>
<gene>
    <name evidence="2" type="ORF">SAMN02745171_00900</name>
</gene>
<accession>A0A1T4MUZ1</accession>
<evidence type="ECO:0000259" key="1">
    <source>
        <dbReference type="SMART" id="SM00563"/>
    </source>
</evidence>
<name>A0A1T4MUZ1_9PORP</name>
<dbReference type="GO" id="GO:0016746">
    <property type="term" value="F:acyltransferase activity"/>
    <property type="evidence" value="ECO:0007669"/>
    <property type="project" value="InterPro"/>
</dbReference>
<dbReference type="Pfam" id="PF19576">
    <property type="entry name" value="Acyltransf_2"/>
    <property type="match status" value="1"/>
</dbReference>